<evidence type="ECO:0000256" key="2">
    <source>
        <dbReference type="ARBA" id="ARBA00010962"/>
    </source>
</evidence>
<comment type="caution">
    <text evidence="12">The sequence shown here is derived from an EMBL/GenBank/DDBJ whole genome shotgun (WGS) entry which is preliminary data.</text>
</comment>
<comment type="similarity">
    <text evidence="2">Belongs to the SKN1/KRE6 family.</text>
</comment>
<evidence type="ECO:0000256" key="9">
    <source>
        <dbReference type="SAM" id="MobiDB-lite"/>
    </source>
</evidence>
<feature type="signal peptide" evidence="10">
    <location>
        <begin position="1"/>
        <end position="32"/>
    </location>
</feature>
<dbReference type="GO" id="GO:0071555">
    <property type="term" value="P:cell wall organization"/>
    <property type="evidence" value="ECO:0007669"/>
    <property type="project" value="UniProtKB-KW"/>
</dbReference>
<proteinExistence type="inferred from homology"/>
<dbReference type="Pfam" id="PF03935">
    <property type="entry name" value="SKN1_KRE6_Sbg1"/>
    <property type="match status" value="2"/>
</dbReference>
<gene>
    <name evidence="12" type="ORF">D9Q98_004355</name>
</gene>
<protein>
    <recommendedName>
        <fullName evidence="11">GH16 domain-containing protein</fullName>
    </recommendedName>
</protein>
<evidence type="ECO:0000256" key="7">
    <source>
        <dbReference type="ARBA" id="ARBA00023180"/>
    </source>
</evidence>
<dbReference type="AlphaFoldDB" id="A0A9D4YX17"/>
<dbReference type="SUPFAM" id="SSF49899">
    <property type="entry name" value="Concanavalin A-like lectins/glucanases"/>
    <property type="match status" value="1"/>
</dbReference>
<dbReference type="OrthoDB" id="522664at2759"/>
<reference evidence="12" key="1">
    <citation type="journal article" date="2019" name="Plant J.">
        <title>Chlorella vulgaris genome assembly and annotation reveals the molecular basis for metabolic acclimation to high light conditions.</title>
        <authorList>
            <person name="Cecchin M."/>
            <person name="Marcolungo L."/>
            <person name="Rossato M."/>
            <person name="Girolomoni L."/>
            <person name="Cosentino E."/>
            <person name="Cuine S."/>
            <person name="Li-Beisson Y."/>
            <person name="Delledonne M."/>
            <person name="Ballottari M."/>
        </authorList>
    </citation>
    <scope>NUCLEOTIDE SEQUENCE</scope>
    <source>
        <strain evidence="12">211/11P</strain>
    </source>
</reference>
<feature type="compositionally biased region" description="Low complexity" evidence="9">
    <location>
        <begin position="648"/>
        <end position="662"/>
    </location>
</feature>
<dbReference type="GO" id="GO:0015926">
    <property type="term" value="F:glucosidase activity"/>
    <property type="evidence" value="ECO:0007669"/>
    <property type="project" value="TreeGrafter"/>
</dbReference>
<reference evidence="12" key="2">
    <citation type="submission" date="2020-11" db="EMBL/GenBank/DDBJ databases">
        <authorList>
            <person name="Cecchin M."/>
            <person name="Marcolungo L."/>
            <person name="Rossato M."/>
            <person name="Girolomoni L."/>
            <person name="Cosentino E."/>
            <person name="Cuine S."/>
            <person name="Li-Beisson Y."/>
            <person name="Delledonne M."/>
            <person name="Ballottari M."/>
        </authorList>
    </citation>
    <scope>NUCLEOTIDE SEQUENCE</scope>
    <source>
        <strain evidence="12">211/11P</strain>
        <tissue evidence="12">Whole cell</tissue>
    </source>
</reference>
<keyword evidence="6" id="KW-0472">Membrane</keyword>
<dbReference type="PANTHER" id="PTHR31361:SF1">
    <property type="entry name" value="BETA-GLUCAN SYNTHESIS-ASSOCIATED PROTEIN KRE6-RELATED"/>
    <property type="match status" value="1"/>
</dbReference>
<accession>A0A9D4YX17</accession>
<keyword evidence="13" id="KW-1185">Reference proteome</keyword>
<evidence type="ECO:0000313" key="12">
    <source>
        <dbReference type="EMBL" id="KAI3431296.1"/>
    </source>
</evidence>
<name>A0A9D4YX17_CHLVU</name>
<organism evidence="12 13">
    <name type="scientific">Chlorella vulgaris</name>
    <name type="common">Green alga</name>
    <dbReference type="NCBI Taxonomy" id="3077"/>
    <lineage>
        <taxon>Eukaryota</taxon>
        <taxon>Viridiplantae</taxon>
        <taxon>Chlorophyta</taxon>
        <taxon>core chlorophytes</taxon>
        <taxon>Trebouxiophyceae</taxon>
        <taxon>Chlorellales</taxon>
        <taxon>Chlorellaceae</taxon>
        <taxon>Chlorella clade</taxon>
        <taxon>Chlorella</taxon>
    </lineage>
</organism>
<dbReference type="InterPro" id="IPR003609">
    <property type="entry name" value="Pan_app"/>
</dbReference>
<feature type="chain" id="PRO_5039085065" description="GH16 domain-containing protein" evidence="10">
    <location>
        <begin position="33"/>
        <end position="697"/>
    </location>
</feature>
<evidence type="ECO:0000256" key="6">
    <source>
        <dbReference type="ARBA" id="ARBA00023136"/>
    </source>
</evidence>
<evidence type="ECO:0000256" key="10">
    <source>
        <dbReference type="SAM" id="SignalP"/>
    </source>
</evidence>
<evidence type="ECO:0000259" key="11">
    <source>
        <dbReference type="PROSITE" id="PS51762"/>
    </source>
</evidence>
<dbReference type="GO" id="GO:0005789">
    <property type="term" value="C:endoplasmic reticulum membrane"/>
    <property type="evidence" value="ECO:0007669"/>
    <property type="project" value="TreeGrafter"/>
</dbReference>
<dbReference type="Gene3D" id="2.60.120.200">
    <property type="match status" value="2"/>
</dbReference>
<dbReference type="InterPro" id="IPR000757">
    <property type="entry name" value="Beta-glucanase-like"/>
</dbReference>
<keyword evidence="8" id="KW-0961">Cell wall biogenesis/degradation</keyword>
<evidence type="ECO:0000256" key="4">
    <source>
        <dbReference type="ARBA" id="ARBA00022968"/>
    </source>
</evidence>
<dbReference type="EMBL" id="SIDB01000006">
    <property type="protein sequence ID" value="KAI3431296.1"/>
    <property type="molecule type" value="Genomic_DNA"/>
</dbReference>
<dbReference type="Gene3D" id="3.50.4.10">
    <property type="entry name" value="Hepatocyte Growth Factor"/>
    <property type="match status" value="1"/>
</dbReference>
<feature type="region of interest" description="Disordered" evidence="9">
    <location>
        <begin position="615"/>
        <end position="677"/>
    </location>
</feature>
<dbReference type="InterPro" id="IPR005629">
    <property type="entry name" value="Skn1/Kre6/Sbg1"/>
</dbReference>
<evidence type="ECO:0000313" key="13">
    <source>
        <dbReference type="Proteomes" id="UP001055712"/>
    </source>
</evidence>
<feature type="domain" description="GH16" evidence="11">
    <location>
        <begin position="51"/>
        <end position="485"/>
    </location>
</feature>
<keyword evidence="10" id="KW-0732">Signal</keyword>
<evidence type="ECO:0000256" key="3">
    <source>
        <dbReference type="ARBA" id="ARBA00022692"/>
    </source>
</evidence>
<evidence type="ECO:0000256" key="8">
    <source>
        <dbReference type="ARBA" id="ARBA00023316"/>
    </source>
</evidence>
<dbReference type="GO" id="GO:0005886">
    <property type="term" value="C:plasma membrane"/>
    <property type="evidence" value="ECO:0007669"/>
    <property type="project" value="TreeGrafter"/>
</dbReference>
<evidence type="ECO:0000256" key="1">
    <source>
        <dbReference type="ARBA" id="ARBA00004606"/>
    </source>
</evidence>
<dbReference type="PROSITE" id="PS51762">
    <property type="entry name" value="GH16_2"/>
    <property type="match status" value="1"/>
</dbReference>
<feature type="compositionally biased region" description="Low complexity" evidence="9">
    <location>
        <begin position="620"/>
        <end position="636"/>
    </location>
</feature>
<comment type="subcellular location">
    <subcellularLocation>
        <location evidence="1">Membrane</location>
        <topology evidence="1">Single-pass type II membrane protein</topology>
    </subcellularLocation>
</comment>
<keyword evidence="3" id="KW-0812">Transmembrane</keyword>
<dbReference type="Pfam" id="PF00024">
    <property type="entry name" value="PAN_1"/>
    <property type="match status" value="1"/>
</dbReference>
<dbReference type="Proteomes" id="UP001055712">
    <property type="component" value="Unassembled WGS sequence"/>
</dbReference>
<dbReference type="PANTHER" id="PTHR31361">
    <property type="entry name" value="BETA-GLUCAN SYNTHESIS-ASSOCIATED PROTEIN KRE6-RELATED"/>
    <property type="match status" value="1"/>
</dbReference>
<keyword evidence="5" id="KW-1133">Transmembrane helix</keyword>
<dbReference type="GO" id="GO:0006078">
    <property type="term" value="P:(1-&gt;6)-beta-D-glucan biosynthetic process"/>
    <property type="evidence" value="ECO:0007669"/>
    <property type="project" value="TreeGrafter"/>
</dbReference>
<keyword evidence="4" id="KW-0735">Signal-anchor</keyword>
<evidence type="ECO:0000256" key="5">
    <source>
        <dbReference type="ARBA" id="ARBA00022989"/>
    </source>
</evidence>
<dbReference type="InterPro" id="IPR013320">
    <property type="entry name" value="ConA-like_dom_sf"/>
</dbReference>
<sequence length="697" mass="72996">MGNAAMSGRGKHRPVLLLLLVLAASSVLVAKAANCSAELEAAGAAGTGVTTEWIDAATPDTACTAQLCTDDFDTCNVASPPLSTLQLVFSDEFETEGQQLNVAAGNKRWTAEQLHYGATQDIEVYLPEQVTTEGGAAVITIDQVADGGSATALGQLAGGAVANVSSAYKSGFVDSWNKFCFTGGYLESRLQLPGNETVSGFWPALWLMGNLARGGYAETTRGFWPYSYSSCGGADVGAEFGAGGPALQNISACSDPPGFNRTKFGLEPGVGRGAPEIDLLEVMVGSSKRLKPGQAARPAKPGEQVYPHNLVTMQTAPLLPNGTTWTATDAAGKVVPGPGQYLPKDQLPNGMVTDLAWWKGPYTNSSDTPQTRPGSLYQDAVGAYASVNASFFTSFHTFGLHWVPREHVRWYIDGVLVYEVSQEALREQTNSTGYTVHERLIPVEPMAIIFNLAMSESFGYVDLEKLAFPSQYKVDYVRVYQNASAVNLGCSPPDFPTAQYLACNRDKYLLTEEDQSLVQGACMGAASCIQEAEVNFEGGDIPDGNGSALLPQQLATVKQCCQACQALPACGAYVYSTVQQMCYFKAPSGWTKVAAPDPGFGALAGVVYASGQTWPRGTNSSSGDSPAAAPQPASSSVGEAWQPPTNRSPPTASPRATAGSPSAPAPPPVPSSSGASVPGIQASAAALVALAVAMLLW</sequence>
<keyword evidence="7" id="KW-0325">Glycoprotein</keyword>